<keyword evidence="12" id="KW-1185">Reference proteome</keyword>
<dbReference type="SMART" id="SM00399">
    <property type="entry name" value="ZnF_C4"/>
    <property type="match status" value="1"/>
</dbReference>
<keyword evidence="3" id="KW-0862">Zinc</keyword>
<evidence type="ECO:0000256" key="7">
    <source>
        <dbReference type="ARBA" id="ARBA00023170"/>
    </source>
</evidence>
<keyword evidence="6" id="KW-0804">Transcription</keyword>
<keyword evidence="8" id="KW-0539">Nucleus</keyword>
<feature type="region of interest" description="Disordered" evidence="9">
    <location>
        <begin position="760"/>
        <end position="789"/>
    </location>
</feature>
<comment type="caution">
    <text evidence="11">The sequence shown here is derived from an EMBL/GenBank/DDBJ whole genome shotgun (WGS) entry which is preliminary data.</text>
</comment>
<feature type="compositionally biased region" description="Polar residues" evidence="9">
    <location>
        <begin position="944"/>
        <end position="982"/>
    </location>
</feature>
<dbReference type="GO" id="GO:0043565">
    <property type="term" value="F:sequence-specific DNA binding"/>
    <property type="evidence" value="ECO:0007669"/>
    <property type="project" value="InterPro"/>
</dbReference>
<dbReference type="Gene3D" id="3.30.50.10">
    <property type="entry name" value="Erythroid Transcription Factor GATA-1, subunit A"/>
    <property type="match status" value="1"/>
</dbReference>
<feature type="compositionally biased region" description="Polar residues" evidence="9">
    <location>
        <begin position="778"/>
        <end position="789"/>
    </location>
</feature>
<feature type="compositionally biased region" description="Polar residues" evidence="9">
    <location>
        <begin position="806"/>
        <end position="817"/>
    </location>
</feature>
<evidence type="ECO:0000256" key="9">
    <source>
        <dbReference type="SAM" id="MobiDB-lite"/>
    </source>
</evidence>
<keyword evidence="1" id="KW-0479">Metal-binding</keyword>
<dbReference type="SUPFAM" id="SSF57716">
    <property type="entry name" value="Glucocorticoid receptor-like (DNA-binding domain)"/>
    <property type="match status" value="1"/>
</dbReference>
<dbReference type="Pfam" id="PF00105">
    <property type="entry name" value="zf-C4"/>
    <property type="match status" value="1"/>
</dbReference>
<name>A0AAE0YSN3_9GAST</name>
<protein>
    <recommendedName>
        <fullName evidence="10">Nuclear receptor domain-containing protein</fullName>
    </recommendedName>
</protein>
<proteinExistence type="predicted"/>
<organism evidence="11 12">
    <name type="scientific">Elysia crispata</name>
    <name type="common">lettuce slug</name>
    <dbReference type="NCBI Taxonomy" id="231223"/>
    <lineage>
        <taxon>Eukaryota</taxon>
        <taxon>Metazoa</taxon>
        <taxon>Spiralia</taxon>
        <taxon>Lophotrochozoa</taxon>
        <taxon>Mollusca</taxon>
        <taxon>Gastropoda</taxon>
        <taxon>Heterobranchia</taxon>
        <taxon>Euthyneura</taxon>
        <taxon>Panpulmonata</taxon>
        <taxon>Sacoglossa</taxon>
        <taxon>Placobranchoidea</taxon>
        <taxon>Plakobranchidae</taxon>
        <taxon>Elysia</taxon>
    </lineage>
</organism>
<evidence type="ECO:0000256" key="4">
    <source>
        <dbReference type="ARBA" id="ARBA00023015"/>
    </source>
</evidence>
<dbReference type="PANTHER" id="PTHR47630:SF6">
    <property type="entry name" value="NUCLEAR HORMONE RECEPTOR FAMILY"/>
    <property type="match status" value="1"/>
</dbReference>
<keyword evidence="4" id="KW-0805">Transcription regulation</keyword>
<feature type="domain" description="Nuclear receptor" evidence="10">
    <location>
        <begin position="26"/>
        <end position="104"/>
    </location>
</feature>
<feature type="region of interest" description="Disordered" evidence="9">
    <location>
        <begin position="944"/>
        <end position="997"/>
    </location>
</feature>
<dbReference type="PANTHER" id="PTHR47630">
    <property type="entry name" value="NUCLEAR HORMONE RECEPTOR FAMILY-RELATED-RELATED"/>
    <property type="match status" value="1"/>
</dbReference>
<keyword evidence="5" id="KW-0238">DNA-binding</keyword>
<feature type="compositionally biased region" description="Basic and acidic residues" evidence="9">
    <location>
        <begin position="648"/>
        <end position="677"/>
    </location>
</feature>
<feature type="compositionally biased region" description="Basic residues" evidence="9">
    <location>
        <begin position="854"/>
        <end position="866"/>
    </location>
</feature>
<evidence type="ECO:0000256" key="1">
    <source>
        <dbReference type="ARBA" id="ARBA00022723"/>
    </source>
</evidence>
<feature type="region of interest" description="Disordered" evidence="9">
    <location>
        <begin position="101"/>
        <end position="135"/>
    </location>
</feature>
<feature type="region of interest" description="Disordered" evidence="9">
    <location>
        <begin position="806"/>
        <end position="874"/>
    </location>
</feature>
<evidence type="ECO:0000259" key="10">
    <source>
        <dbReference type="PROSITE" id="PS51030"/>
    </source>
</evidence>
<evidence type="ECO:0000256" key="6">
    <source>
        <dbReference type="ARBA" id="ARBA00023163"/>
    </source>
</evidence>
<dbReference type="InterPro" id="IPR052499">
    <property type="entry name" value="C.elegans_NHRs"/>
</dbReference>
<evidence type="ECO:0000256" key="3">
    <source>
        <dbReference type="ARBA" id="ARBA00022833"/>
    </source>
</evidence>
<sequence length="1059" mass="116238">MQNFRPQIIGDKWLLALQNSTANKEVNQCVVCGESSDQVALHYTRMLCNGCRAFFKRAIQGKVSPGECKAEGKCTVDANSRKSCKACRFEACIRAGVDPSKVQHPREQSLETCTDNAGMRTPQRPHPPTDSHDTEISTAREPFVPQAETPLQLQRHSENLYLYSNYPPSINSNSLNLLPRDSELSPMPFFSQTAALYNCSLPFPGMSNSGLTFVSHPQNGNNYIPGSAALTPYTGDSFLHQSHLAATWAQPPGLYRASPERSNSNALNSRVLTFDPGLNKMTSLNYSLPGSDMLTYSCSTSSQPQSLYITHPGIPNTVSQSSGNLSMTTQQKQDPSSTDSFISIVHIKEETQPIKDDAAVTRELGSTDLSNIVTNSDARQKYEYIQWSNNDLKGKSATEQVSKFSKSVPNLPGKSLVKEEQDNVIVKCLNIKPEKSIKIEEHDVSNDNLQKQDTIIATSIKSKSFMIDALLGSQSFDLSTLVQQPSSSGVTLSTDCDQNQASLSARSVRSVSNGEDVQSFPATSKLESLSVADNQEPAGYSSCSETAISSSEEVNVVDFTSSEDSNCAHVAITKDIVDIECVLSPVQVDFLEKVETGTLVHNNGPLSGAVMVSNKINSPDTPKSKQRCQVADPSPKNVATTSQAKPATDSELRTEAKVFQREATEDESNNKDEKQELPVRSVNRSLNENDSAESEGDSVFFYSKESTPSKSRIADIKNSCVDKCTPSKSILHKSDDTNKQAISPTSNLFTPRKLINADFLSPSVKTQSSPNKRRKNVSSENLVSDSQTNFKDSPCKRKCLEEIPENSQTEVATSKVNSDCDAEKSCPKETDGSQRRRARCLAFSSSSEDDMPKPRPKRPPPRRPRPKYTSTPVVPSNIQFRTVERSHNFQDILFICGEYFQQELSVINSSASQISSTLTTPTLQPSENHCRLSSFTQRLSLPTVETNTSQDGQNQKDSFPSLTSSNDSRSATGAEQSPSIETSSKDQDNRADSGIASMLDGSSHEYLSAFLESIKSRVMTDPNYTMRQFRQDVLKFNRLSNNSKKNILEAVRTATPGNS</sequence>
<keyword evidence="2" id="KW-0863">Zinc-finger</keyword>
<reference evidence="11" key="1">
    <citation type="journal article" date="2023" name="G3 (Bethesda)">
        <title>A reference genome for the long-term kleptoplast-retaining sea slug Elysia crispata morphotype clarki.</title>
        <authorList>
            <person name="Eastman K.E."/>
            <person name="Pendleton A.L."/>
            <person name="Shaikh M.A."/>
            <person name="Suttiyut T."/>
            <person name="Ogas R."/>
            <person name="Tomko P."/>
            <person name="Gavelis G."/>
            <person name="Widhalm J.R."/>
            <person name="Wisecaver J.H."/>
        </authorList>
    </citation>
    <scope>NUCLEOTIDE SEQUENCE</scope>
    <source>
        <strain evidence="11">ECLA1</strain>
    </source>
</reference>
<dbReference type="InterPro" id="IPR001628">
    <property type="entry name" value="Znf_hrmn_rcpt"/>
</dbReference>
<dbReference type="EMBL" id="JAWDGP010005524">
    <property type="protein sequence ID" value="KAK3756363.1"/>
    <property type="molecule type" value="Genomic_DNA"/>
</dbReference>
<feature type="region of interest" description="Disordered" evidence="9">
    <location>
        <begin position="604"/>
        <end position="699"/>
    </location>
</feature>
<dbReference type="InterPro" id="IPR013088">
    <property type="entry name" value="Znf_NHR/GATA"/>
</dbReference>
<accession>A0AAE0YSN3</accession>
<dbReference type="GO" id="GO:0008270">
    <property type="term" value="F:zinc ion binding"/>
    <property type="evidence" value="ECO:0007669"/>
    <property type="project" value="UniProtKB-KW"/>
</dbReference>
<keyword evidence="7" id="KW-0675">Receptor</keyword>
<dbReference type="PROSITE" id="PS51030">
    <property type="entry name" value="NUCLEAR_REC_DBD_2"/>
    <property type="match status" value="1"/>
</dbReference>
<evidence type="ECO:0000256" key="5">
    <source>
        <dbReference type="ARBA" id="ARBA00023125"/>
    </source>
</evidence>
<dbReference type="GO" id="GO:0003700">
    <property type="term" value="F:DNA-binding transcription factor activity"/>
    <property type="evidence" value="ECO:0007669"/>
    <property type="project" value="InterPro"/>
</dbReference>
<evidence type="ECO:0000256" key="2">
    <source>
        <dbReference type="ARBA" id="ARBA00022771"/>
    </source>
</evidence>
<gene>
    <name evidence="11" type="ORF">RRG08_038852</name>
</gene>
<evidence type="ECO:0000256" key="8">
    <source>
        <dbReference type="ARBA" id="ARBA00023242"/>
    </source>
</evidence>
<evidence type="ECO:0000313" key="12">
    <source>
        <dbReference type="Proteomes" id="UP001283361"/>
    </source>
</evidence>
<feature type="compositionally biased region" description="Basic and acidic residues" evidence="9">
    <location>
        <begin position="821"/>
        <end position="834"/>
    </location>
</feature>
<dbReference type="Proteomes" id="UP001283361">
    <property type="component" value="Unassembled WGS sequence"/>
</dbReference>
<evidence type="ECO:0000313" key="11">
    <source>
        <dbReference type="EMBL" id="KAK3756363.1"/>
    </source>
</evidence>
<dbReference type="PROSITE" id="PS00031">
    <property type="entry name" value="NUCLEAR_REC_DBD_1"/>
    <property type="match status" value="1"/>
</dbReference>
<dbReference type="AlphaFoldDB" id="A0AAE0YSN3"/>